<reference evidence="2" key="2">
    <citation type="submission" date="2018-03" db="EMBL/GenBank/DDBJ databases">
        <title>The Triticum urartu genome reveals the dynamic nature of wheat genome evolution.</title>
        <authorList>
            <person name="Ling H."/>
            <person name="Ma B."/>
            <person name="Shi X."/>
            <person name="Liu H."/>
            <person name="Dong L."/>
            <person name="Sun H."/>
            <person name="Cao Y."/>
            <person name="Gao Q."/>
            <person name="Zheng S."/>
            <person name="Li Y."/>
            <person name="Yu Y."/>
            <person name="Du H."/>
            <person name="Qi M."/>
            <person name="Li Y."/>
            <person name="Yu H."/>
            <person name="Cui Y."/>
            <person name="Wang N."/>
            <person name="Chen C."/>
            <person name="Wu H."/>
            <person name="Zhao Y."/>
            <person name="Zhang J."/>
            <person name="Li Y."/>
            <person name="Zhou W."/>
            <person name="Zhang B."/>
            <person name="Hu W."/>
            <person name="Eijk M."/>
            <person name="Tang J."/>
            <person name="Witsenboer H."/>
            <person name="Zhao S."/>
            <person name="Li Z."/>
            <person name="Zhang A."/>
            <person name="Wang D."/>
            <person name="Liang C."/>
        </authorList>
    </citation>
    <scope>NUCLEOTIDE SEQUENCE [LARGE SCALE GENOMIC DNA]</scope>
    <source>
        <strain evidence="2">cv. G1812</strain>
    </source>
</reference>
<accession>A0A8R7UT77</accession>
<keyword evidence="1" id="KW-1133">Transmembrane helix</keyword>
<sequence length="79" mass="9150">MDIERILTSSLLMNMPTKNLLGVFFVHNVTSLCLILILYRNNMYGEVHVIEYKNYSGKTQGGQCFPHQQFLCEISKEHV</sequence>
<name>A0A8R7UT77_TRIUA</name>
<evidence type="ECO:0000313" key="3">
    <source>
        <dbReference type="Proteomes" id="UP000015106"/>
    </source>
</evidence>
<protein>
    <submittedName>
        <fullName evidence="2">Uncharacterized protein</fullName>
    </submittedName>
</protein>
<dbReference type="Gramene" id="TuG1812G0600001700.01.T01">
    <property type="protein sequence ID" value="TuG1812G0600001700.01.T01.cds360465"/>
    <property type="gene ID" value="TuG1812G0600001700.01"/>
</dbReference>
<feature type="transmembrane region" description="Helical" evidence="1">
    <location>
        <begin position="20"/>
        <end position="39"/>
    </location>
</feature>
<dbReference type="Proteomes" id="UP000015106">
    <property type="component" value="Chromosome 6"/>
</dbReference>
<organism evidence="2 3">
    <name type="scientific">Triticum urartu</name>
    <name type="common">Red wild einkorn</name>
    <name type="synonym">Crithodium urartu</name>
    <dbReference type="NCBI Taxonomy" id="4572"/>
    <lineage>
        <taxon>Eukaryota</taxon>
        <taxon>Viridiplantae</taxon>
        <taxon>Streptophyta</taxon>
        <taxon>Embryophyta</taxon>
        <taxon>Tracheophyta</taxon>
        <taxon>Spermatophyta</taxon>
        <taxon>Magnoliopsida</taxon>
        <taxon>Liliopsida</taxon>
        <taxon>Poales</taxon>
        <taxon>Poaceae</taxon>
        <taxon>BOP clade</taxon>
        <taxon>Pooideae</taxon>
        <taxon>Triticodae</taxon>
        <taxon>Triticeae</taxon>
        <taxon>Triticinae</taxon>
        <taxon>Triticum</taxon>
    </lineage>
</organism>
<reference evidence="2" key="3">
    <citation type="submission" date="2022-06" db="UniProtKB">
        <authorList>
            <consortium name="EnsemblPlants"/>
        </authorList>
    </citation>
    <scope>IDENTIFICATION</scope>
</reference>
<evidence type="ECO:0000313" key="2">
    <source>
        <dbReference type="EnsemblPlants" id="TuG1812G0600001700.01.T01.cds360465"/>
    </source>
</evidence>
<evidence type="ECO:0000256" key="1">
    <source>
        <dbReference type="SAM" id="Phobius"/>
    </source>
</evidence>
<keyword evidence="1" id="KW-0812">Transmembrane</keyword>
<dbReference type="AlphaFoldDB" id="A0A8R7UT77"/>
<keyword evidence="1" id="KW-0472">Membrane</keyword>
<reference evidence="3" key="1">
    <citation type="journal article" date="2013" name="Nature">
        <title>Draft genome of the wheat A-genome progenitor Triticum urartu.</title>
        <authorList>
            <person name="Ling H.Q."/>
            <person name="Zhao S."/>
            <person name="Liu D."/>
            <person name="Wang J."/>
            <person name="Sun H."/>
            <person name="Zhang C."/>
            <person name="Fan H."/>
            <person name="Li D."/>
            <person name="Dong L."/>
            <person name="Tao Y."/>
            <person name="Gao C."/>
            <person name="Wu H."/>
            <person name="Li Y."/>
            <person name="Cui Y."/>
            <person name="Guo X."/>
            <person name="Zheng S."/>
            <person name="Wang B."/>
            <person name="Yu K."/>
            <person name="Liang Q."/>
            <person name="Yang W."/>
            <person name="Lou X."/>
            <person name="Chen J."/>
            <person name="Feng M."/>
            <person name="Jian J."/>
            <person name="Zhang X."/>
            <person name="Luo G."/>
            <person name="Jiang Y."/>
            <person name="Liu J."/>
            <person name="Wang Z."/>
            <person name="Sha Y."/>
            <person name="Zhang B."/>
            <person name="Wu H."/>
            <person name="Tang D."/>
            <person name="Shen Q."/>
            <person name="Xue P."/>
            <person name="Zou S."/>
            <person name="Wang X."/>
            <person name="Liu X."/>
            <person name="Wang F."/>
            <person name="Yang Y."/>
            <person name="An X."/>
            <person name="Dong Z."/>
            <person name="Zhang K."/>
            <person name="Zhang X."/>
            <person name="Luo M.C."/>
            <person name="Dvorak J."/>
            <person name="Tong Y."/>
            <person name="Wang J."/>
            <person name="Yang H."/>
            <person name="Li Z."/>
            <person name="Wang D."/>
            <person name="Zhang A."/>
            <person name="Wang J."/>
        </authorList>
    </citation>
    <scope>NUCLEOTIDE SEQUENCE</scope>
    <source>
        <strain evidence="3">cv. G1812</strain>
    </source>
</reference>
<dbReference type="EnsemblPlants" id="TuG1812G0600001700.01.T01">
    <property type="protein sequence ID" value="TuG1812G0600001700.01.T01.cds360465"/>
    <property type="gene ID" value="TuG1812G0600001700.01"/>
</dbReference>
<proteinExistence type="predicted"/>
<keyword evidence="3" id="KW-1185">Reference proteome</keyword>